<dbReference type="AlphaFoldDB" id="A0A1F5F3Y7"/>
<dbReference type="InterPro" id="IPR013825">
    <property type="entry name" value="Topo_IA_cen_sub2"/>
</dbReference>
<dbReference type="InterPro" id="IPR028612">
    <property type="entry name" value="Topoisom_1_IA"/>
</dbReference>
<dbReference type="Pfam" id="PF01751">
    <property type="entry name" value="Toprim"/>
    <property type="match status" value="1"/>
</dbReference>
<dbReference type="InterPro" id="IPR005733">
    <property type="entry name" value="TopoI_bac-type"/>
</dbReference>
<evidence type="ECO:0000259" key="12">
    <source>
        <dbReference type="PROSITE" id="PS52039"/>
    </source>
</evidence>
<dbReference type="GO" id="GO:0008270">
    <property type="term" value="F:zinc ion binding"/>
    <property type="evidence" value="ECO:0007669"/>
    <property type="project" value="UniProtKB-KW"/>
</dbReference>
<dbReference type="CDD" id="cd03363">
    <property type="entry name" value="TOPRIM_TopoIA_TopoI"/>
    <property type="match status" value="1"/>
</dbReference>
<evidence type="ECO:0000259" key="11">
    <source>
        <dbReference type="PROSITE" id="PS50880"/>
    </source>
</evidence>
<keyword evidence="9 10" id="KW-0413">Isomerase</keyword>
<comment type="catalytic activity">
    <reaction evidence="1 10">
        <text>ATP-independent breakage of single-stranded DNA, followed by passage and rejoining.</text>
        <dbReference type="EC" id="5.6.2.1"/>
    </reaction>
</comment>
<feature type="domain" description="Toprim" evidence="11">
    <location>
        <begin position="1"/>
        <end position="117"/>
    </location>
</feature>
<dbReference type="Proteomes" id="UP000176191">
    <property type="component" value="Unassembled WGS sequence"/>
</dbReference>
<feature type="site" description="Interaction with DNA" evidence="10">
    <location>
        <position position="144"/>
    </location>
</feature>
<dbReference type="SUPFAM" id="SSF56712">
    <property type="entry name" value="Prokaryotic type I DNA topoisomerase"/>
    <property type="match status" value="1"/>
</dbReference>
<protein>
    <recommendedName>
        <fullName evidence="10">DNA topoisomerase 1</fullName>
        <ecNumber evidence="10">5.6.2.1</ecNumber>
    </recommendedName>
    <alternativeName>
        <fullName evidence="10">DNA topoisomerase I</fullName>
    </alternativeName>
</protein>
<gene>
    <name evidence="10" type="primary">topA</name>
    <name evidence="13" type="ORF">A2228_02290</name>
</gene>
<evidence type="ECO:0000313" key="13">
    <source>
        <dbReference type="EMBL" id="OGD74342.1"/>
    </source>
</evidence>
<feature type="site" description="Interaction with DNA" evidence="10">
    <location>
        <position position="31"/>
    </location>
</feature>
<feature type="active site" description="O-(5'-phospho-DNA)-tyrosine intermediate" evidence="10">
    <location>
        <position position="295"/>
    </location>
</feature>
<comment type="caution">
    <text evidence="13">The sequence shown here is derived from an EMBL/GenBank/DDBJ whole genome shotgun (WGS) entry which is preliminary data.</text>
</comment>
<dbReference type="SMART" id="SM00437">
    <property type="entry name" value="TOP1Ac"/>
    <property type="match status" value="1"/>
</dbReference>
<organism evidence="13 14">
    <name type="scientific">Candidatus Collierbacteria bacterium RIFOXYA2_FULL_46_10</name>
    <dbReference type="NCBI Taxonomy" id="1817726"/>
    <lineage>
        <taxon>Bacteria</taxon>
        <taxon>Candidatus Collieribacteriota</taxon>
    </lineage>
</organism>
<comment type="similarity">
    <text evidence="2 10">Belongs to the type IA topoisomerase family.</text>
</comment>
<keyword evidence="7 10" id="KW-0799">Topoisomerase</keyword>
<name>A0A1F5F3Y7_9BACT</name>
<evidence type="ECO:0000256" key="7">
    <source>
        <dbReference type="ARBA" id="ARBA00023029"/>
    </source>
</evidence>
<evidence type="ECO:0000313" key="14">
    <source>
        <dbReference type="Proteomes" id="UP000176191"/>
    </source>
</evidence>
<dbReference type="Pfam" id="PF01131">
    <property type="entry name" value="Topoisom_bac"/>
    <property type="match status" value="1"/>
</dbReference>
<dbReference type="InterPro" id="IPR023406">
    <property type="entry name" value="Topo_IA_AS"/>
</dbReference>
<feature type="site" description="Interaction with DNA" evidence="10">
    <location>
        <position position="297"/>
    </location>
</feature>
<feature type="site" description="Interaction with DNA" evidence="10">
    <location>
        <position position="482"/>
    </location>
</feature>
<dbReference type="CDD" id="cd00186">
    <property type="entry name" value="TOP1Ac"/>
    <property type="match status" value="1"/>
</dbReference>
<evidence type="ECO:0000256" key="6">
    <source>
        <dbReference type="ARBA" id="ARBA00022842"/>
    </source>
</evidence>
<dbReference type="GO" id="GO:0003677">
    <property type="term" value="F:DNA binding"/>
    <property type="evidence" value="ECO:0007669"/>
    <property type="project" value="UniProtKB-KW"/>
</dbReference>
<reference evidence="13 14" key="1">
    <citation type="journal article" date="2016" name="Nat. Commun.">
        <title>Thousands of microbial genomes shed light on interconnected biogeochemical processes in an aquifer system.</title>
        <authorList>
            <person name="Anantharaman K."/>
            <person name="Brown C.T."/>
            <person name="Hug L.A."/>
            <person name="Sharon I."/>
            <person name="Castelle C.J."/>
            <person name="Probst A.J."/>
            <person name="Thomas B.C."/>
            <person name="Singh A."/>
            <person name="Wilkins M.J."/>
            <person name="Karaoz U."/>
            <person name="Brodie E.L."/>
            <person name="Williams K.H."/>
            <person name="Hubbard S.S."/>
            <person name="Banfield J.F."/>
        </authorList>
    </citation>
    <scope>NUCLEOTIDE SEQUENCE [LARGE SCALE GENOMIC DNA]</scope>
</reference>
<feature type="site" description="Interaction with DNA" evidence="10">
    <location>
        <position position="152"/>
    </location>
</feature>
<dbReference type="InterPro" id="IPR003602">
    <property type="entry name" value="Topo_IA_DNA-bd_dom"/>
</dbReference>
<feature type="site" description="Interaction with DNA" evidence="10">
    <location>
        <position position="159"/>
    </location>
</feature>
<comment type="subunit">
    <text evidence="10">Monomer.</text>
</comment>
<feature type="site" description="Interaction with DNA" evidence="10">
    <location>
        <position position="143"/>
    </location>
</feature>
<feature type="domain" description="Topo IA-type catalytic" evidence="12">
    <location>
        <begin position="133"/>
        <end position="550"/>
    </location>
</feature>
<dbReference type="InterPro" id="IPR000380">
    <property type="entry name" value="Topo_IA"/>
</dbReference>
<accession>A0A1F5F3Y7</accession>
<keyword evidence="5" id="KW-0862">Zinc</keyword>
<keyword evidence="4" id="KW-0863">Zinc-finger</keyword>
<evidence type="ECO:0000256" key="5">
    <source>
        <dbReference type="ARBA" id="ARBA00022833"/>
    </source>
</evidence>
<feature type="site" description="Interaction with DNA" evidence="10">
    <location>
        <position position="147"/>
    </location>
</feature>
<dbReference type="PROSITE" id="PS52039">
    <property type="entry name" value="TOPO_IA_2"/>
    <property type="match status" value="1"/>
</dbReference>
<dbReference type="NCBIfam" id="TIGR01051">
    <property type="entry name" value="topA_bact"/>
    <property type="match status" value="1"/>
</dbReference>
<dbReference type="Gene3D" id="3.30.65.10">
    <property type="entry name" value="Bacterial Topoisomerase I, domain 1"/>
    <property type="match status" value="1"/>
</dbReference>
<dbReference type="GO" id="GO:0005694">
    <property type="term" value="C:chromosome"/>
    <property type="evidence" value="ECO:0007669"/>
    <property type="project" value="InterPro"/>
</dbReference>
<dbReference type="InterPro" id="IPR023405">
    <property type="entry name" value="Topo_IA_core_domain"/>
</dbReference>
<keyword evidence="6" id="KW-0460">Magnesium</keyword>
<feature type="region of interest" description="Interaction with DNA" evidence="10">
    <location>
        <begin position="167"/>
        <end position="172"/>
    </location>
</feature>
<dbReference type="Pfam" id="PF01396">
    <property type="entry name" value="Zn_ribbon_Top1"/>
    <property type="match status" value="2"/>
</dbReference>
<evidence type="ECO:0000256" key="3">
    <source>
        <dbReference type="ARBA" id="ARBA00022723"/>
    </source>
</evidence>
<dbReference type="PROSITE" id="PS00396">
    <property type="entry name" value="TOPO_IA_1"/>
    <property type="match status" value="1"/>
</dbReference>
<dbReference type="Gene3D" id="1.10.460.10">
    <property type="entry name" value="Topoisomerase I, domain 2"/>
    <property type="match status" value="1"/>
</dbReference>
<evidence type="ECO:0000256" key="8">
    <source>
        <dbReference type="ARBA" id="ARBA00023125"/>
    </source>
</evidence>
<keyword evidence="3" id="KW-0479">Metal-binding</keyword>
<dbReference type="SMART" id="SM00436">
    <property type="entry name" value="TOP1Bc"/>
    <property type="match status" value="1"/>
</dbReference>
<evidence type="ECO:0000256" key="2">
    <source>
        <dbReference type="ARBA" id="ARBA00009446"/>
    </source>
</evidence>
<dbReference type="GO" id="GO:0006265">
    <property type="term" value="P:DNA topological change"/>
    <property type="evidence" value="ECO:0007669"/>
    <property type="project" value="UniProtKB-UniRule"/>
</dbReference>
<dbReference type="InterPro" id="IPR013497">
    <property type="entry name" value="Topo_IA_cen"/>
</dbReference>
<dbReference type="Gene3D" id="3.40.50.140">
    <property type="match status" value="1"/>
</dbReference>
<comment type="function">
    <text evidence="10">Releases the supercoiling and torsional tension of DNA, which is introduced during the DNA replication and transcription, by transiently cleaving and rejoining one strand of the DNA duplex. Introduces a single-strand break via transesterification at a target site in duplex DNA. The scissile phosphodiester is attacked by the catalytic tyrosine of the enzyme, resulting in the formation of a DNA-(5'-phosphotyrosyl)-enzyme intermediate and the expulsion of a 3'-OH DNA strand. The free DNA strand then undergoes passage around the unbroken strand, thus removing DNA supercoils. Finally, in the religation step, the DNA 3'-OH attacks the covalent intermediate to expel the active-site tyrosine and restore the DNA phosphodiester backbone.</text>
</comment>
<dbReference type="InterPro" id="IPR003601">
    <property type="entry name" value="Topo_IA_2"/>
</dbReference>
<dbReference type="EMBL" id="MFAK01000037">
    <property type="protein sequence ID" value="OGD74342.1"/>
    <property type="molecule type" value="Genomic_DNA"/>
</dbReference>
<dbReference type="InterPro" id="IPR013824">
    <property type="entry name" value="Topo_IA_cen_sub1"/>
</dbReference>
<evidence type="ECO:0000256" key="9">
    <source>
        <dbReference type="ARBA" id="ARBA00023235"/>
    </source>
</evidence>
<dbReference type="InterPro" id="IPR013498">
    <property type="entry name" value="Topo_IA_Znf"/>
</dbReference>
<dbReference type="SUPFAM" id="SSF57783">
    <property type="entry name" value="Zinc beta-ribbon"/>
    <property type="match status" value="1"/>
</dbReference>
<dbReference type="PRINTS" id="PR00417">
    <property type="entry name" value="PRTPISMRASEI"/>
</dbReference>
<proteinExistence type="inferred from homology"/>
<dbReference type="InterPro" id="IPR013826">
    <property type="entry name" value="Topo_IA_cen_sub3"/>
</dbReference>
<dbReference type="EC" id="5.6.2.1" evidence="10"/>
<dbReference type="GO" id="GO:0003917">
    <property type="term" value="F:DNA topoisomerase type I (single strand cut, ATP-independent) activity"/>
    <property type="evidence" value="ECO:0007669"/>
    <property type="project" value="UniProtKB-UniRule"/>
</dbReference>
<dbReference type="Gene3D" id="1.10.290.10">
    <property type="entry name" value="Topoisomerase I, domain 4"/>
    <property type="match status" value="1"/>
</dbReference>
<dbReference type="Gene3D" id="2.70.20.10">
    <property type="entry name" value="Topoisomerase I, domain 3"/>
    <property type="match status" value="1"/>
</dbReference>
<sequence length="657" mass="73972">MDLVIVESPTKARTLAKYLGNDYKIEASMGHVRDLPEKGGGLAIDIEHDFAPQYTVLVSKKARVAELKKIAKTAKVVYLATDPDREGEAIAYHVQYLLAEKAKGGQERFKRVTFHEITKTAILGALEHPGVVNMPMVHAQQARRVLDRLVGYTLSPLLWKKVRRGLSAGRVQSVAVRLIVDKEREITAFVPEEYWQIFVDLKTEKEKKDLRVELIKIEDKPVKIAKGETAKEIVGELTKASYTVSDVTKEEQHSSPYPPFTTSLLQRAGSNVFGWSAKMTMQIAQALYERGYITYHRTDSFNLATEAITMARGYIEQSFGKAYLPAEARVYKTKAASAQEAHEAIRPTRVERVGSELTAEGITSRHQKLYELIRSRFLQCQMSDARFDKTSIFVTAGKYGLKADGKRMIFDGYLKLGKSAEDVFVPEVAAGEVLTLIKVEPVQKFTQPPARYTEAGLIKELEKRGIGRPSTYAAIISTIQDRGYVIKEEKKFNPTAIGEAVVDFLVKNFADVMAYEFTAKMENNLDRIAEGEEKWVPVVREFWESLSKRVEKAEETGARVKVKVESTGKKCPECGEGEVVVRTGRYGKFLSCSLYPECKYTQQYVEYVAGYSCPMDGGRVKAMKSKKGAKFFGCENFPKCKWATWKLPEKKDVNNEK</sequence>
<keyword evidence="8 10" id="KW-0238">DNA-binding</keyword>
<dbReference type="SMART" id="SM00493">
    <property type="entry name" value="TOPRIM"/>
    <property type="match status" value="1"/>
</dbReference>
<dbReference type="PANTHER" id="PTHR42785:SF1">
    <property type="entry name" value="DNA TOPOISOMERASE"/>
    <property type="match status" value="1"/>
</dbReference>
<dbReference type="PANTHER" id="PTHR42785">
    <property type="entry name" value="DNA TOPOISOMERASE, TYPE IA, CORE"/>
    <property type="match status" value="1"/>
</dbReference>
<evidence type="ECO:0000256" key="4">
    <source>
        <dbReference type="ARBA" id="ARBA00022771"/>
    </source>
</evidence>
<evidence type="ECO:0000256" key="10">
    <source>
        <dbReference type="HAMAP-Rule" id="MF_00952"/>
    </source>
</evidence>
<dbReference type="InterPro" id="IPR034149">
    <property type="entry name" value="TOPRIM_TopoI"/>
</dbReference>
<evidence type="ECO:0000256" key="1">
    <source>
        <dbReference type="ARBA" id="ARBA00000213"/>
    </source>
</evidence>
<dbReference type="PROSITE" id="PS50880">
    <property type="entry name" value="TOPRIM"/>
    <property type="match status" value="1"/>
</dbReference>
<dbReference type="HAMAP" id="MF_00952">
    <property type="entry name" value="Topoisom_1_prok"/>
    <property type="match status" value="1"/>
</dbReference>
<dbReference type="InterPro" id="IPR006171">
    <property type="entry name" value="TOPRIM_dom"/>
</dbReference>